<evidence type="ECO:0000313" key="6">
    <source>
        <dbReference type="EMBL" id="KAF5354834.1"/>
    </source>
</evidence>
<dbReference type="InterPro" id="IPR012349">
    <property type="entry name" value="Split_barrel_FMN-bd"/>
</dbReference>
<reference evidence="6 7" key="1">
    <citation type="journal article" date="2020" name="ISME J.">
        <title>Uncovering the hidden diversity of litter-decomposition mechanisms in mushroom-forming fungi.</title>
        <authorList>
            <person name="Floudas D."/>
            <person name="Bentzer J."/>
            <person name="Ahren D."/>
            <person name="Johansson T."/>
            <person name="Persson P."/>
            <person name="Tunlid A."/>
        </authorList>
    </citation>
    <scope>NUCLEOTIDE SEQUENCE [LARGE SCALE GENOMIC DNA]</scope>
    <source>
        <strain evidence="6 7">CBS 146.42</strain>
    </source>
</reference>
<keyword evidence="3" id="KW-0288">FMN</keyword>
<keyword evidence="7" id="KW-1185">Reference proteome</keyword>
<dbReference type="GO" id="GO:0010181">
    <property type="term" value="F:FMN binding"/>
    <property type="evidence" value="ECO:0007669"/>
    <property type="project" value="InterPro"/>
</dbReference>
<accession>A0A8H5D7Z2</accession>
<dbReference type="Proteomes" id="UP000559027">
    <property type="component" value="Unassembled WGS sequence"/>
</dbReference>
<protein>
    <recommendedName>
        <fullName evidence="5">Flavin reductase like domain-containing protein</fullName>
    </recommendedName>
</protein>
<evidence type="ECO:0000256" key="4">
    <source>
        <dbReference type="ARBA" id="ARBA00038054"/>
    </source>
</evidence>
<comment type="cofactor">
    <cofactor evidence="1">
        <name>FMN</name>
        <dbReference type="ChEBI" id="CHEBI:58210"/>
    </cofactor>
</comment>
<dbReference type="SMART" id="SM00903">
    <property type="entry name" value="Flavin_Reduct"/>
    <property type="match status" value="1"/>
</dbReference>
<dbReference type="PANTHER" id="PTHR33798">
    <property type="entry name" value="FLAVOPROTEIN OXYGENASE"/>
    <property type="match status" value="1"/>
</dbReference>
<proteinExistence type="inferred from homology"/>
<evidence type="ECO:0000256" key="2">
    <source>
        <dbReference type="ARBA" id="ARBA00022630"/>
    </source>
</evidence>
<dbReference type="PANTHER" id="PTHR33798:SF5">
    <property type="entry name" value="FLAVIN REDUCTASE LIKE DOMAIN-CONTAINING PROTEIN"/>
    <property type="match status" value="1"/>
</dbReference>
<feature type="domain" description="Flavin reductase like" evidence="5">
    <location>
        <begin position="142"/>
        <end position="292"/>
    </location>
</feature>
<organism evidence="6 7">
    <name type="scientific">Leucocoprinus leucothites</name>
    <dbReference type="NCBI Taxonomy" id="201217"/>
    <lineage>
        <taxon>Eukaryota</taxon>
        <taxon>Fungi</taxon>
        <taxon>Dikarya</taxon>
        <taxon>Basidiomycota</taxon>
        <taxon>Agaricomycotina</taxon>
        <taxon>Agaricomycetes</taxon>
        <taxon>Agaricomycetidae</taxon>
        <taxon>Agaricales</taxon>
        <taxon>Agaricineae</taxon>
        <taxon>Agaricaceae</taxon>
        <taxon>Leucocoprinus</taxon>
    </lineage>
</organism>
<keyword evidence="2" id="KW-0285">Flavoprotein</keyword>
<evidence type="ECO:0000259" key="5">
    <source>
        <dbReference type="SMART" id="SM00903"/>
    </source>
</evidence>
<dbReference type="SUPFAM" id="SSF50475">
    <property type="entry name" value="FMN-binding split barrel"/>
    <property type="match status" value="1"/>
</dbReference>
<dbReference type="InterPro" id="IPR002563">
    <property type="entry name" value="Flavin_Rdtase-like_dom"/>
</dbReference>
<dbReference type="OrthoDB" id="10250990at2759"/>
<dbReference type="EMBL" id="JAACJO010000008">
    <property type="protein sequence ID" value="KAF5354834.1"/>
    <property type="molecule type" value="Genomic_DNA"/>
</dbReference>
<gene>
    <name evidence="6" type="ORF">D9756_005362</name>
</gene>
<dbReference type="AlphaFoldDB" id="A0A8H5D7Z2"/>
<dbReference type="Pfam" id="PF01613">
    <property type="entry name" value="Flavin_Reduct"/>
    <property type="match status" value="1"/>
</dbReference>
<name>A0A8H5D7Z2_9AGAR</name>
<evidence type="ECO:0000313" key="7">
    <source>
        <dbReference type="Proteomes" id="UP000559027"/>
    </source>
</evidence>
<sequence>MHVLAAQTRAFSQTLSSCPGYALFRNRRTAPSMQARWFGTITNSRVARTSLGSPGLARPQDRQSECVRRTHSQVSDVLPPFDHTKRFRFTQPPCPEWTYGDGMKLFKEEDQNIWGATEAACKRKVWDLEGTSSKETYQLLTSAIVPRPIAFVSTLSDDGTPNLAPFSYFSMISHNPPLLSVSFALSQRRPKDSRENILQTKEFTVNIISEPFIEAANSTSVESPAGMNEWLLSGLTPAKSVLVKPPIVEESAPATCDLSTEDQRSIAVLIPKYTEFAFCAPYDDTGLGANQESPRS</sequence>
<evidence type="ECO:0000256" key="3">
    <source>
        <dbReference type="ARBA" id="ARBA00022643"/>
    </source>
</evidence>
<evidence type="ECO:0000256" key="1">
    <source>
        <dbReference type="ARBA" id="ARBA00001917"/>
    </source>
</evidence>
<comment type="similarity">
    <text evidence="4">Belongs to the flavoredoxin family.</text>
</comment>
<dbReference type="Gene3D" id="2.30.110.10">
    <property type="entry name" value="Electron Transport, Fmn-binding Protein, Chain A"/>
    <property type="match status" value="1"/>
</dbReference>
<comment type="caution">
    <text evidence="6">The sequence shown here is derived from an EMBL/GenBank/DDBJ whole genome shotgun (WGS) entry which is preliminary data.</text>
</comment>